<sequence length="579" mass="65400">MGCVSSKLFRKELHQEIIFNNGGQCVNHVVSLTSSTYGALKLDCNNQQQPPLQQEQKQEPIKEILEESKRWQRISPTKEDPEVVNTWELMGDLEEGVPVSNQTKRSTSSRVLLRGFADLDLTSPLKFLNQIGSPRKAKTYGGKENKVKRSSDFSPRPVLKANNSSGNSCKAVLRLSYPVKASPVGAKTENFKSESGYSPRRKSNFSPLFDPELVALYEKGLSEEEEEELKRIILPSSRTTKVMNLRDLESILQSFEQKRPPGGENKVVIYTTTLRGIRKTFEDCNTVRSIIESHHIHIVERDVSMDSGFKEELRELMGTNEVKVPLVFVKGRLIGGADQVVKLEEEGKLGILFDGIPKGLAGGCEGCAGVRFVMCVECNGSCKVLQEEQKKMVRCGLVNSCDYSSSGMNMYLLHDVSRLKKWRCFSLSNVAIARITFVPKQLDMKSKCHQQKLVQQGESTMELFPLPVVEACPAPTVTERATPVVMERTDLQIENQNDLQIEAADEDRTEGVDQQIENQGGLRRNPMRNRRQSSRLSDYVTYAEDMQDMQISWICRKMVICRYEGRKYADIMADMQMKT</sequence>
<proteinExistence type="predicted"/>
<dbReference type="Proteomes" id="UP000326939">
    <property type="component" value="Chromosome 16"/>
</dbReference>
<feature type="compositionally biased region" description="Basic and acidic residues" evidence="1">
    <location>
        <begin position="141"/>
        <end position="151"/>
    </location>
</feature>
<evidence type="ECO:0000313" key="3">
    <source>
        <dbReference type="EMBL" id="KAB5519769.1"/>
    </source>
</evidence>
<dbReference type="InterPro" id="IPR002109">
    <property type="entry name" value="Glutaredoxin"/>
</dbReference>
<feature type="region of interest" description="Disordered" evidence="1">
    <location>
        <begin position="136"/>
        <end position="162"/>
    </location>
</feature>
<reference evidence="4" key="1">
    <citation type="journal article" date="2019" name="Gigascience">
        <title>De novo genome assembly of the endangered Acer yangbiense, a plant species with extremely small populations endemic to Yunnan Province, China.</title>
        <authorList>
            <person name="Yang J."/>
            <person name="Wariss H.M."/>
            <person name="Tao L."/>
            <person name="Zhang R."/>
            <person name="Yun Q."/>
            <person name="Hollingsworth P."/>
            <person name="Dao Z."/>
            <person name="Luo G."/>
            <person name="Guo H."/>
            <person name="Ma Y."/>
            <person name="Sun W."/>
        </authorList>
    </citation>
    <scope>NUCLEOTIDE SEQUENCE [LARGE SCALE GENOMIC DNA]</scope>
    <source>
        <strain evidence="4">cv. br00</strain>
    </source>
</reference>
<feature type="domain" description="Glutaredoxin" evidence="2">
    <location>
        <begin position="267"/>
        <end position="334"/>
    </location>
</feature>
<comment type="caution">
    <text evidence="3">The sequence shown here is derived from an EMBL/GenBank/DDBJ whole genome shotgun (WGS) entry which is preliminary data.</text>
</comment>
<dbReference type="PANTHER" id="PTHR45669:SF12">
    <property type="entry name" value="EMB|CAB85507.1"/>
    <property type="match status" value="1"/>
</dbReference>
<accession>A0A5N5JKG7</accession>
<dbReference type="EMBL" id="VDCV01000016">
    <property type="protein sequence ID" value="KAB5519769.1"/>
    <property type="molecule type" value="Genomic_DNA"/>
</dbReference>
<dbReference type="Pfam" id="PF23733">
    <property type="entry name" value="GRXCR1-2_C"/>
    <property type="match status" value="1"/>
</dbReference>
<dbReference type="CDD" id="cd03031">
    <property type="entry name" value="GRX_GRX_like"/>
    <property type="match status" value="1"/>
</dbReference>
<dbReference type="SUPFAM" id="SSF52833">
    <property type="entry name" value="Thioredoxin-like"/>
    <property type="match status" value="1"/>
</dbReference>
<evidence type="ECO:0000259" key="2">
    <source>
        <dbReference type="Pfam" id="PF00462"/>
    </source>
</evidence>
<evidence type="ECO:0000256" key="1">
    <source>
        <dbReference type="SAM" id="MobiDB-lite"/>
    </source>
</evidence>
<dbReference type="AlphaFoldDB" id="A0A5N5JKG7"/>
<organism evidence="3 4">
    <name type="scientific">Salix brachista</name>
    <dbReference type="NCBI Taxonomy" id="2182728"/>
    <lineage>
        <taxon>Eukaryota</taxon>
        <taxon>Viridiplantae</taxon>
        <taxon>Streptophyta</taxon>
        <taxon>Embryophyta</taxon>
        <taxon>Tracheophyta</taxon>
        <taxon>Spermatophyta</taxon>
        <taxon>Magnoliopsida</taxon>
        <taxon>eudicotyledons</taxon>
        <taxon>Gunneridae</taxon>
        <taxon>Pentapetalae</taxon>
        <taxon>rosids</taxon>
        <taxon>fabids</taxon>
        <taxon>Malpighiales</taxon>
        <taxon>Salicaceae</taxon>
        <taxon>Saliceae</taxon>
        <taxon>Salix</taxon>
    </lineage>
</organism>
<protein>
    <recommendedName>
        <fullName evidence="2">Glutaredoxin domain-containing protein</fullName>
    </recommendedName>
</protein>
<dbReference type="PROSITE" id="PS51354">
    <property type="entry name" value="GLUTAREDOXIN_2"/>
    <property type="match status" value="1"/>
</dbReference>
<dbReference type="InterPro" id="IPR036249">
    <property type="entry name" value="Thioredoxin-like_sf"/>
</dbReference>
<gene>
    <name evidence="3" type="ORF">DKX38_024088</name>
</gene>
<dbReference type="Gene3D" id="3.40.30.10">
    <property type="entry name" value="Glutaredoxin"/>
    <property type="match status" value="1"/>
</dbReference>
<dbReference type="Pfam" id="PF00462">
    <property type="entry name" value="Glutaredoxin"/>
    <property type="match status" value="1"/>
</dbReference>
<feature type="region of interest" description="Disordered" evidence="1">
    <location>
        <begin position="506"/>
        <end position="535"/>
    </location>
</feature>
<keyword evidence="4" id="KW-1185">Reference proteome</keyword>
<name>A0A5N5JKG7_9ROSI</name>
<dbReference type="PANTHER" id="PTHR45669">
    <property type="entry name" value="GLUTAREDOXIN DOMAIN-CONTAINING CYSTEINE-RICH PROTEIN CG12206-RELATED"/>
    <property type="match status" value="1"/>
</dbReference>
<evidence type="ECO:0000313" key="4">
    <source>
        <dbReference type="Proteomes" id="UP000326939"/>
    </source>
</evidence>